<sequence length="556" mass="57818">MASDRELDGWLAKLAKAKSTRTSAAAAPLWQRRFFQLKGDMLYFWNTEEDAKGGPSTAKWSLDLGAKGALATPFSDPTQPPDDSRIELIAGDEKFSFQADSEVEAEMWIAALTTPSRSGGGVPSAATPAAPAGGGCMFGGMDISSAPSAPQASAFDFMAGGATATPDMFGGMATAPAPATASGFDFMSSPAAPSPATASAFDFLGSGASAAPPPAAPGGMDMFMGMSASPTATLPAADAEAIKTAEKEKRRKEKEAKKAAEAAAAAAAAAAAVVAVPDEDLDLQLKAAEAEVAASNLVQKRRLLYLIQADSIKKRAALAADVARSQAAVQAAVQAQGEAAMAEDYERAAALGSQIEYLKSQEADAIAGQAKAANEYDSAEIQKEQLDLEELQIFQSHAEDCRRCLVAREEKTRREAATVNAANDSTSSALAAEKGRLEAEEASLAVKEKELAAKSDEAAAAIGLETADVTKEKEEWIGKQTAFEAEIAELMRQLELKKAEASQCVANIARCDAVIDAAKAKHGKTLKKLSEKMEKLAASREATSQARAADCAPIAI</sequence>
<dbReference type="InterPro" id="IPR001849">
    <property type="entry name" value="PH_domain"/>
</dbReference>
<evidence type="ECO:0000313" key="3">
    <source>
        <dbReference type="EMBL" id="KOO30558.1"/>
    </source>
</evidence>
<gene>
    <name evidence="3" type="ORF">Ctob_003285</name>
</gene>
<evidence type="ECO:0000313" key="4">
    <source>
        <dbReference type="Proteomes" id="UP000037460"/>
    </source>
</evidence>
<proteinExistence type="predicted"/>
<dbReference type="OrthoDB" id="10261837at2759"/>
<accession>A0A0M0JWP1</accession>
<dbReference type="SUPFAM" id="SSF50729">
    <property type="entry name" value="PH domain-like"/>
    <property type="match status" value="1"/>
</dbReference>
<reference evidence="4" key="1">
    <citation type="journal article" date="2015" name="PLoS Genet.">
        <title>Genome Sequence and Transcriptome Analyses of Chrysochromulina tobin: Metabolic Tools for Enhanced Algal Fitness in the Prominent Order Prymnesiales (Haptophyceae).</title>
        <authorList>
            <person name="Hovde B.T."/>
            <person name="Deodato C.R."/>
            <person name="Hunsperger H.M."/>
            <person name="Ryken S.A."/>
            <person name="Yost W."/>
            <person name="Jha R.K."/>
            <person name="Patterson J."/>
            <person name="Monnat R.J. Jr."/>
            <person name="Barlow S.B."/>
            <person name="Starkenburg S.R."/>
            <person name="Cattolico R.A."/>
        </authorList>
    </citation>
    <scope>NUCLEOTIDE SEQUENCE</scope>
    <source>
        <strain evidence="4">CCMP291</strain>
    </source>
</reference>
<evidence type="ECO:0000256" key="1">
    <source>
        <dbReference type="SAM" id="Coils"/>
    </source>
</evidence>
<dbReference type="AlphaFoldDB" id="A0A0M0JWP1"/>
<organism evidence="3 4">
    <name type="scientific">Chrysochromulina tobinii</name>
    <dbReference type="NCBI Taxonomy" id="1460289"/>
    <lineage>
        <taxon>Eukaryota</taxon>
        <taxon>Haptista</taxon>
        <taxon>Haptophyta</taxon>
        <taxon>Prymnesiophyceae</taxon>
        <taxon>Prymnesiales</taxon>
        <taxon>Chrysochromulinaceae</taxon>
        <taxon>Chrysochromulina</taxon>
    </lineage>
</organism>
<dbReference type="Proteomes" id="UP000037460">
    <property type="component" value="Unassembled WGS sequence"/>
</dbReference>
<feature type="domain" description="PH" evidence="2">
    <location>
        <begin position="4"/>
        <end position="117"/>
    </location>
</feature>
<evidence type="ECO:0000259" key="2">
    <source>
        <dbReference type="PROSITE" id="PS50003"/>
    </source>
</evidence>
<dbReference type="InterPro" id="IPR011993">
    <property type="entry name" value="PH-like_dom_sf"/>
</dbReference>
<keyword evidence="4" id="KW-1185">Reference proteome</keyword>
<dbReference type="SMART" id="SM00233">
    <property type="entry name" value="PH"/>
    <property type="match status" value="1"/>
</dbReference>
<name>A0A0M0JWP1_9EUKA</name>
<dbReference type="EMBL" id="JWZX01002202">
    <property type="protein sequence ID" value="KOO30558.1"/>
    <property type="molecule type" value="Genomic_DNA"/>
</dbReference>
<comment type="caution">
    <text evidence="3">The sequence shown here is derived from an EMBL/GenBank/DDBJ whole genome shotgun (WGS) entry which is preliminary data.</text>
</comment>
<feature type="coiled-coil region" evidence="1">
    <location>
        <begin position="430"/>
        <end position="500"/>
    </location>
</feature>
<keyword evidence="1" id="KW-0175">Coiled coil</keyword>
<dbReference type="PROSITE" id="PS50003">
    <property type="entry name" value="PH_DOMAIN"/>
    <property type="match status" value="1"/>
</dbReference>
<protein>
    <recommendedName>
        <fullName evidence="2">PH domain-containing protein</fullName>
    </recommendedName>
</protein>
<dbReference type="Pfam" id="PF00169">
    <property type="entry name" value="PH"/>
    <property type="match status" value="1"/>
</dbReference>
<dbReference type="CDD" id="cd00821">
    <property type="entry name" value="PH"/>
    <property type="match status" value="1"/>
</dbReference>
<dbReference type="Gene3D" id="2.30.29.30">
    <property type="entry name" value="Pleckstrin-homology domain (PH domain)/Phosphotyrosine-binding domain (PTB)"/>
    <property type="match status" value="1"/>
</dbReference>